<proteinExistence type="predicted"/>
<organism evidence="1 3">
    <name type="scientific">Dendrobium catenatum</name>
    <dbReference type="NCBI Taxonomy" id="906689"/>
    <lineage>
        <taxon>Eukaryota</taxon>
        <taxon>Viridiplantae</taxon>
        <taxon>Streptophyta</taxon>
        <taxon>Embryophyta</taxon>
        <taxon>Tracheophyta</taxon>
        <taxon>Spermatophyta</taxon>
        <taxon>Magnoliopsida</taxon>
        <taxon>Liliopsida</taxon>
        <taxon>Asparagales</taxon>
        <taxon>Orchidaceae</taxon>
        <taxon>Epidendroideae</taxon>
        <taxon>Malaxideae</taxon>
        <taxon>Dendrobiinae</taxon>
        <taxon>Dendrobium</taxon>
    </lineage>
</organism>
<keyword evidence="3" id="KW-1185">Reference proteome</keyword>
<sequence length="77" mass="8794">MKNDVMLLNVVTYEFLINLHMFSSGMKHWIVSKRYGRHVVAIEIRWIILRDAEISEKSTKPDDIGCEGGKSSILGLC</sequence>
<name>A0A2I0VIQ7_9ASPA</name>
<accession>A0A2I0VIQ7</accession>
<evidence type="ECO:0000313" key="2">
    <source>
        <dbReference type="EMBL" id="PKU80281.1"/>
    </source>
</evidence>
<gene>
    <name evidence="2" type="ORF">MA16_Dca005812</name>
    <name evidence="1" type="ORF">MA16_Dca014755</name>
</gene>
<evidence type="ECO:0000313" key="1">
    <source>
        <dbReference type="EMBL" id="PKU63289.1"/>
    </source>
</evidence>
<dbReference type="AlphaFoldDB" id="A0A2I0VIQ7"/>
<dbReference type="EMBL" id="KZ503505">
    <property type="protein sequence ID" value="PKU63289.1"/>
    <property type="molecule type" value="Genomic_DNA"/>
</dbReference>
<protein>
    <submittedName>
        <fullName evidence="1">Uncharacterized protein</fullName>
    </submittedName>
</protein>
<evidence type="ECO:0000313" key="3">
    <source>
        <dbReference type="Proteomes" id="UP000233837"/>
    </source>
</evidence>
<dbReference type="Proteomes" id="UP000233837">
    <property type="component" value="Unassembled WGS sequence"/>
</dbReference>
<reference evidence="1" key="3">
    <citation type="submission" date="2017-11" db="EMBL/GenBank/DDBJ databases">
        <authorList>
            <person name="Han C.G."/>
        </authorList>
    </citation>
    <scope>NUCLEOTIDE SEQUENCE</scope>
    <source>
        <tissue evidence="1">The whole plant</tissue>
    </source>
</reference>
<reference evidence="1 3" key="2">
    <citation type="journal article" date="2017" name="Nature">
        <title>The Apostasia genome and the evolution of orchids.</title>
        <authorList>
            <person name="Zhang G.Q."/>
            <person name="Liu K.W."/>
            <person name="Li Z."/>
            <person name="Lohaus R."/>
            <person name="Hsiao Y.Y."/>
            <person name="Niu S.C."/>
            <person name="Wang J.Y."/>
            <person name="Lin Y.C."/>
            <person name="Xu Q."/>
            <person name="Chen L.J."/>
            <person name="Yoshida K."/>
            <person name="Fujiwara S."/>
            <person name="Wang Z.W."/>
            <person name="Zhang Y.Q."/>
            <person name="Mitsuda N."/>
            <person name="Wang M."/>
            <person name="Liu G.H."/>
            <person name="Pecoraro L."/>
            <person name="Huang H.X."/>
            <person name="Xiao X.J."/>
            <person name="Lin M."/>
            <person name="Wu X.Y."/>
            <person name="Wu W.L."/>
            <person name="Chen Y.Y."/>
            <person name="Chang S.B."/>
            <person name="Sakamoto S."/>
            <person name="Ohme-Takagi M."/>
            <person name="Yagi M."/>
            <person name="Zeng S.J."/>
            <person name="Shen C.Y."/>
            <person name="Yeh C.M."/>
            <person name="Luo Y.B."/>
            <person name="Tsai W.C."/>
            <person name="Van de Peer Y."/>
            <person name="Liu Z.J."/>
        </authorList>
    </citation>
    <scope>NUCLEOTIDE SEQUENCE [LARGE SCALE GENOMIC DNA]</scope>
    <source>
        <tissue evidence="1">The whole plant</tissue>
    </source>
</reference>
<reference evidence="1 3" key="1">
    <citation type="journal article" date="2016" name="Sci. Rep.">
        <title>The Dendrobium catenatum Lindl. genome sequence provides insights into polysaccharide synthase, floral development and adaptive evolution.</title>
        <authorList>
            <person name="Zhang G.Q."/>
            <person name="Xu Q."/>
            <person name="Bian C."/>
            <person name="Tsai W.C."/>
            <person name="Yeh C.M."/>
            <person name="Liu K.W."/>
            <person name="Yoshida K."/>
            <person name="Zhang L.S."/>
            <person name="Chang S.B."/>
            <person name="Chen F."/>
            <person name="Shi Y."/>
            <person name="Su Y.Y."/>
            <person name="Zhang Y.Q."/>
            <person name="Chen L.J."/>
            <person name="Yin Y."/>
            <person name="Lin M."/>
            <person name="Huang H."/>
            <person name="Deng H."/>
            <person name="Wang Z.W."/>
            <person name="Zhu S.L."/>
            <person name="Zhao X."/>
            <person name="Deng C."/>
            <person name="Niu S.C."/>
            <person name="Huang J."/>
            <person name="Wang M."/>
            <person name="Liu G.H."/>
            <person name="Yang H.J."/>
            <person name="Xiao X.J."/>
            <person name="Hsiao Y.Y."/>
            <person name="Wu W.L."/>
            <person name="Chen Y.Y."/>
            <person name="Mitsuda N."/>
            <person name="Ohme-Takagi M."/>
            <person name="Luo Y.B."/>
            <person name="Van de Peer Y."/>
            <person name="Liu Z.J."/>
        </authorList>
    </citation>
    <scope>NUCLEOTIDE SEQUENCE [LARGE SCALE GENOMIC DNA]</scope>
    <source>
        <tissue evidence="1">The whole plant</tissue>
    </source>
</reference>
<dbReference type="EMBL" id="KZ502363">
    <property type="protein sequence ID" value="PKU80281.1"/>
    <property type="molecule type" value="Genomic_DNA"/>
</dbReference>